<keyword evidence="3" id="KW-1185">Reference proteome</keyword>
<dbReference type="InterPro" id="IPR002575">
    <property type="entry name" value="Aminoglycoside_PTrfase"/>
</dbReference>
<proteinExistence type="predicted"/>
<dbReference type="InterPro" id="IPR011009">
    <property type="entry name" value="Kinase-like_dom_sf"/>
</dbReference>
<gene>
    <name evidence="2" type="ORF">ACIGW0_32200</name>
</gene>
<name>A0ABW8D2B2_STRBI</name>
<reference evidence="2 3" key="1">
    <citation type="submission" date="2024-10" db="EMBL/GenBank/DDBJ databases">
        <title>The Natural Products Discovery Center: Release of the First 8490 Sequenced Strains for Exploring Actinobacteria Biosynthetic Diversity.</title>
        <authorList>
            <person name="Kalkreuter E."/>
            <person name="Kautsar S.A."/>
            <person name="Yang D."/>
            <person name="Bader C.D."/>
            <person name="Teijaro C.N."/>
            <person name="Fluegel L."/>
            <person name="Davis C.M."/>
            <person name="Simpson J.R."/>
            <person name="Lauterbach L."/>
            <person name="Steele A.D."/>
            <person name="Gui C."/>
            <person name="Meng S."/>
            <person name="Li G."/>
            <person name="Viehrig K."/>
            <person name="Ye F."/>
            <person name="Su P."/>
            <person name="Kiefer A.F."/>
            <person name="Nichols A."/>
            <person name="Cepeda A.J."/>
            <person name="Yan W."/>
            <person name="Fan B."/>
            <person name="Jiang Y."/>
            <person name="Adhikari A."/>
            <person name="Zheng C.-J."/>
            <person name="Schuster L."/>
            <person name="Cowan T.M."/>
            <person name="Smanski M.J."/>
            <person name="Chevrette M.G."/>
            <person name="De Carvalho L.P.S."/>
            <person name="Shen B."/>
        </authorList>
    </citation>
    <scope>NUCLEOTIDE SEQUENCE [LARGE SCALE GENOMIC DNA]</scope>
    <source>
        <strain evidence="2 3">NPDC053346</strain>
    </source>
</reference>
<protein>
    <submittedName>
        <fullName evidence="2">Phosphotransferase family protein</fullName>
    </submittedName>
</protein>
<dbReference type="RefSeq" id="WP_399622002.1">
    <property type="nucleotide sequence ID" value="NZ_JBITYT010000026.1"/>
</dbReference>
<dbReference type="EMBL" id="JBITYT010000026">
    <property type="protein sequence ID" value="MFI9124003.1"/>
    <property type="molecule type" value="Genomic_DNA"/>
</dbReference>
<dbReference type="InterPro" id="IPR051678">
    <property type="entry name" value="AGP_Transferase"/>
</dbReference>
<dbReference type="PANTHER" id="PTHR21310">
    <property type="entry name" value="AMINOGLYCOSIDE PHOSPHOTRANSFERASE-RELATED-RELATED"/>
    <property type="match status" value="1"/>
</dbReference>
<feature type="domain" description="Aminoglycoside phosphotransferase" evidence="1">
    <location>
        <begin position="39"/>
        <end position="240"/>
    </location>
</feature>
<evidence type="ECO:0000313" key="2">
    <source>
        <dbReference type="EMBL" id="MFI9124003.1"/>
    </source>
</evidence>
<sequence length="330" mass="35405">MTGVTTAAERAARAAEVAAVAEEVFRSQGVDFRSARRTSGRTNATWLGGGLAVRVAGSSAARDLVRETRLAALLPPEVGYPAVLASGTTRGFEWVVTREIEAVCLDDAWAGLDGQRRAAATRRLWERARAAHRVDPAAAAPLARSHNPFYARSPEEADAALGRLHAAGVLTAGERRRLSAALERHWAALPAAAPVLNHGDLSPVNALWDGTDVVSLLDFEFAVLAPVHLDLNELVKTAFAPPAPGTGTTEGERADRGLLQEAVAELAAPFLRTDADAALLIGHSIQLEAWGLERELAKPRRKDHRDWEPYRMLVACARGDGGYYEPLLGR</sequence>
<dbReference type="Proteomes" id="UP001614391">
    <property type="component" value="Unassembled WGS sequence"/>
</dbReference>
<dbReference type="SUPFAM" id="SSF56112">
    <property type="entry name" value="Protein kinase-like (PK-like)"/>
    <property type="match status" value="1"/>
</dbReference>
<dbReference type="Pfam" id="PF01636">
    <property type="entry name" value="APH"/>
    <property type="match status" value="1"/>
</dbReference>
<accession>A0ABW8D2B2</accession>
<evidence type="ECO:0000313" key="3">
    <source>
        <dbReference type="Proteomes" id="UP001614391"/>
    </source>
</evidence>
<organism evidence="2 3">
    <name type="scientific">Streptomyces bikiniensis</name>
    <dbReference type="NCBI Taxonomy" id="1896"/>
    <lineage>
        <taxon>Bacteria</taxon>
        <taxon>Bacillati</taxon>
        <taxon>Actinomycetota</taxon>
        <taxon>Actinomycetes</taxon>
        <taxon>Kitasatosporales</taxon>
        <taxon>Streptomycetaceae</taxon>
        <taxon>Streptomyces</taxon>
    </lineage>
</organism>
<evidence type="ECO:0000259" key="1">
    <source>
        <dbReference type="Pfam" id="PF01636"/>
    </source>
</evidence>
<comment type="caution">
    <text evidence="2">The sequence shown here is derived from an EMBL/GenBank/DDBJ whole genome shotgun (WGS) entry which is preliminary data.</text>
</comment>
<dbReference type="Gene3D" id="3.90.1200.10">
    <property type="match status" value="1"/>
</dbReference>